<dbReference type="Pfam" id="PF07510">
    <property type="entry name" value="GmrSD_C"/>
    <property type="match status" value="1"/>
</dbReference>
<evidence type="ECO:0000313" key="4">
    <source>
        <dbReference type="Proteomes" id="UP000524246"/>
    </source>
</evidence>
<feature type="domain" description="GmrSD restriction endonucleases N-terminal" evidence="1">
    <location>
        <begin position="9"/>
        <end position="220"/>
    </location>
</feature>
<name>A0A7X9IKR5_9DELT</name>
<dbReference type="Proteomes" id="UP000524246">
    <property type="component" value="Unassembled WGS sequence"/>
</dbReference>
<accession>A0A7X9IKR5</accession>
<dbReference type="EMBL" id="JAAZON010000660">
    <property type="protein sequence ID" value="NMC64378.1"/>
    <property type="molecule type" value="Genomic_DNA"/>
</dbReference>
<dbReference type="AlphaFoldDB" id="A0A7X9IKR5"/>
<dbReference type="Pfam" id="PF03235">
    <property type="entry name" value="GmrSD_N"/>
    <property type="match status" value="1"/>
</dbReference>
<gene>
    <name evidence="3" type="ORF">GYA55_14535</name>
</gene>
<dbReference type="InterPro" id="IPR011089">
    <property type="entry name" value="GmrSD_C"/>
</dbReference>
<dbReference type="PANTHER" id="PTHR35149:SF1">
    <property type="entry name" value="DUF5655 DOMAIN-CONTAINING PROTEIN"/>
    <property type="match status" value="1"/>
</dbReference>
<evidence type="ECO:0000313" key="3">
    <source>
        <dbReference type="EMBL" id="NMC64378.1"/>
    </source>
</evidence>
<sequence>MENNSRNLGDILAKNYFTIPNYQRAYAWDAEQLNIFMDDLKNYRSFSFQEKPYFLGTFLFSVDLRHHSFTNYFIVDGQQRLTTSILYVACLLRFLNKRSIETSKWKELFIGDRSCRRLKAIEPDNAFFDQYALEGNLNCKAETPSQKKLQKAIQVIETRLSEMDSATPTEELVKDIETLQKARILTYTVNSEAEATQIFEFQNDRGKKLTDLEVIKSFLMHSVYVYCEDARRTEGILGILQNNFTKIYRTLESMADLAGRLNEDAILSHHITSYLPNLRFNGDKDGASHPKEFIKYLLSKKENNNERIKWIENFSENLENTFNIVKDILLYRDEYEDLGALFVLDRVSLFWPLLIKTWHLDSNIEKNNFKQVVKLCARFAFRSAISGLRSNTGVEHLRREANHLHTKDFSDLIKNLTEMCETWWDIGTKFLRGLDERNIYHSRNQVKFLLWKYENYLRARNGRHAQHALTWRDMTEKNGNLQMTVDHILPQNPSDPNERTMLEREISLRAGEKPQSFRNLYLHCLGNLVLDTRGGNSSNGCRRFSQKTDDSRYGFMQSQAELKSFSTNIEIWDEVSITNRQEKLKEFAMKI</sequence>
<evidence type="ECO:0000259" key="2">
    <source>
        <dbReference type="Pfam" id="PF07510"/>
    </source>
</evidence>
<dbReference type="PANTHER" id="PTHR35149">
    <property type="entry name" value="SLL5132 PROTEIN"/>
    <property type="match status" value="1"/>
</dbReference>
<reference evidence="3 4" key="1">
    <citation type="journal article" date="2020" name="Biotechnol. Biofuels">
        <title>New insights from the biogas microbiome by comprehensive genome-resolved metagenomics of nearly 1600 species originating from multiple anaerobic digesters.</title>
        <authorList>
            <person name="Campanaro S."/>
            <person name="Treu L."/>
            <person name="Rodriguez-R L.M."/>
            <person name="Kovalovszki A."/>
            <person name="Ziels R.M."/>
            <person name="Maus I."/>
            <person name="Zhu X."/>
            <person name="Kougias P.G."/>
            <person name="Basile A."/>
            <person name="Luo G."/>
            <person name="Schluter A."/>
            <person name="Konstantinidis K.T."/>
            <person name="Angelidaki I."/>
        </authorList>
    </citation>
    <scope>NUCLEOTIDE SEQUENCE [LARGE SCALE GENOMIC DNA]</scope>
    <source>
        <strain evidence="3">AS27yjCOA_65</strain>
    </source>
</reference>
<comment type="caution">
    <text evidence="3">The sequence shown here is derived from an EMBL/GenBank/DDBJ whole genome shotgun (WGS) entry which is preliminary data.</text>
</comment>
<organism evidence="3 4">
    <name type="scientific">SAR324 cluster bacterium</name>
    <dbReference type="NCBI Taxonomy" id="2024889"/>
    <lineage>
        <taxon>Bacteria</taxon>
        <taxon>Deltaproteobacteria</taxon>
        <taxon>SAR324 cluster</taxon>
    </lineage>
</organism>
<protein>
    <submittedName>
        <fullName evidence="3">DUF262 domain-containing protein</fullName>
    </submittedName>
</protein>
<evidence type="ECO:0000259" key="1">
    <source>
        <dbReference type="Pfam" id="PF03235"/>
    </source>
</evidence>
<proteinExistence type="predicted"/>
<dbReference type="InterPro" id="IPR004919">
    <property type="entry name" value="GmrSD_N"/>
</dbReference>
<feature type="domain" description="GmrSD restriction endonucleases C-terminal" evidence="2">
    <location>
        <begin position="429"/>
        <end position="585"/>
    </location>
</feature>